<dbReference type="PROSITE" id="PS01272">
    <property type="entry name" value="GCKR"/>
    <property type="match status" value="1"/>
</dbReference>
<evidence type="ECO:0000256" key="1">
    <source>
        <dbReference type="ARBA" id="ARBA00023239"/>
    </source>
</evidence>
<dbReference type="PANTHER" id="PTHR10088">
    <property type="entry name" value="GLUCOKINASE REGULATORY PROTEIN"/>
    <property type="match status" value="1"/>
</dbReference>
<dbReference type="FunFam" id="3.40.50.10490:FF:000014">
    <property type="entry name" value="N-acetylmuramic acid 6-phosphate etherase"/>
    <property type="match status" value="1"/>
</dbReference>
<dbReference type="InterPro" id="IPR005488">
    <property type="entry name" value="Etherase_MurQ"/>
</dbReference>
<reference evidence="5 6" key="1">
    <citation type="submission" date="2016-10" db="EMBL/GenBank/DDBJ databases">
        <authorList>
            <person name="de Groot N.N."/>
        </authorList>
    </citation>
    <scope>NUCLEOTIDE SEQUENCE [LARGE SCALE GENOMIC DNA]</scope>
    <source>
        <strain evidence="5 6">DSM 19886</strain>
    </source>
</reference>
<evidence type="ECO:0000313" key="6">
    <source>
        <dbReference type="Proteomes" id="UP000199440"/>
    </source>
</evidence>
<dbReference type="GO" id="GO:0009254">
    <property type="term" value="P:peptidoglycan turnover"/>
    <property type="evidence" value="ECO:0007669"/>
    <property type="project" value="TreeGrafter"/>
</dbReference>
<evidence type="ECO:0000256" key="3">
    <source>
        <dbReference type="HAMAP-Rule" id="MF_00068"/>
    </source>
</evidence>
<evidence type="ECO:0000259" key="4">
    <source>
        <dbReference type="PROSITE" id="PS51464"/>
    </source>
</evidence>
<accession>A0A1G9JWF1</accession>
<feature type="domain" description="SIS" evidence="4">
    <location>
        <begin position="88"/>
        <end position="251"/>
    </location>
</feature>
<dbReference type="HAMAP" id="MF_00068">
    <property type="entry name" value="MurQ"/>
    <property type="match status" value="1"/>
</dbReference>
<dbReference type="PROSITE" id="PS51464">
    <property type="entry name" value="SIS"/>
    <property type="match status" value="1"/>
</dbReference>
<comment type="function">
    <text evidence="3">Specifically catalyzes the cleavage of the D-lactyl ether substituent of MurNAc 6-phosphate, producing GlcNAc 6-phosphate and D-lactate.</text>
</comment>
<dbReference type="InterPro" id="IPR040190">
    <property type="entry name" value="MURQ/GCKR"/>
</dbReference>
<feature type="active site" evidence="3">
    <location>
        <position position="147"/>
    </location>
</feature>
<protein>
    <recommendedName>
        <fullName evidence="3">N-acetylmuramic acid 6-phosphate etherase</fullName>
        <shortName evidence="3">MurNAc-6-P etherase</shortName>
        <ecNumber evidence="3">4.2.1.126</ecNumber>
    </recommendedName>
    <alternativeName>
        <fullName evidence="3">N-acetylmuramic acid 6-phosphate hydrolase</fullName>
    </alternativeName>
    <alternativeName>
        <fullName evidence="3">N-acetylmuramic acid 6-phosphate lyase</fullName>
    </alternativeName>
</protein>
<dbReference type="Pfam" id="PF22645">
    <property type="entry name" value="GKRP_SIS_N"/>
    <property type="match status" value="1"/>
</dbReference>
<comment type="subunit">
    <text evidence="3">Homodimer.</text>
</comment>
<proteinExistence type="inferred from homology"/>
<dbReference type="NCBIfam" id="TIGR00274">
    <property type="entry name" value="N-acetylmuramic acid 6-phosphate etherase"/>
    <property type="match status" value="1"/>
</dbReference>
<evidence type="ECO:0000256" key="2">
    <source>
        <dbReference type="ARBA" id="ARBA00023277"/>
    </source>
</evidence>
<dbReference type="InterPro" id="IPR046348">
    <property type="entry name" value="SIS_dom_sf"/>
</dbReference>
<dbReference type="EC" id="4.2.1.126" evidence="3"/>
<dbReference type="Gene3D" id="3.40.50.10490">
    <property type="entry name" value="Glucose-6-phosphate isomerase like protein, domain 1"/>
    <property type="match status" value="1"/>
</dbReference>
<keyword evidence="6" id="KW-1185">Reference proteome</keyword>
<dbReference type="InterPro" id="IPR005486">
    <property type="entry name" value="Glucokinase_regulatory_CS"/>
</dbReference>
<dbReference type="GO" id="GO:0016835">
    <property type="term" value="F:carbon-oxygen lyase activity"/>
    <property type="evidence" value="ECO:0007669"/>
    <property type="project" value="UniProtKB-UniRule"/>
</dbReference>
<evidence type="ECO:0000313" key="5">
    <source>
        <dbReference type="EMBL" id="SDL41193.1"/>
    </source>
</evidence>
<dbReference type="GO" id="GO:0016803">
    <property type="term" value="F:ether hydrolase activity"/>
    <property type="evidence" value="ECO:0007669"/>
    <property type="project" value="TreeGrafter"/>
</dbReference>
<dbReference type="GO" id="GO:0046348">
    <property type="term" value="P:amino sugar catabolic process"/>
    <property type="evidence" value="ECO:0007669"/>
    <property type="project" value="InterPro"/>
</dbReference>
<dbReference type="SUPFAM" id="SSF53697">
    <property type="entry name" value="SIS domain"/>
    <property type="match status" value="1"/>
</dbReference>
<dbReference type="NCBIfam" id="NF009222">
    <property type="entry name" value="PRK12570.1"/>
    <property type="match status" value="1"/>
</dbReference>
<feature type="active site" description="Proton donor" evidence="3">
    <location>
        <position position="116"/>
    </location>
</feature>
<dbReference type="EMBL" id="FNGV01000001">
    <property type="protein sequence ID" value="SDL41193.1"/>
    <property type="molecule type" value="Genomic_DNA"/>
</dbReference>
<dbReference type="CDD" id="cd05007">
    <property type="entry name" value="SIS_Etherase"/>
    <property type="match status" value="1"/>
</dbReference>
<dbReference type="UniPathway" id="UPA00342"/>
<keyword evidence="2 3" id="KW-0119">Carbohydrate metabolism</keyword>
<dbReference type="GO" id="GO:0097367">
    <property type="term" value="F:carbohydrate derivative binding"/>
    <property type="evidence" value="ECO:0007669"/>
    <property type="project" value="InterPro"/>
</dbReference>
<comment type="pathway">
    <text evidence="3">Amino-sugar metabolism; N-acetylmuramate degradation.</text>
</comment>
<comment type="miscellaneous">
    <text evidence="3">A lyase-type mechanism (elimination/hydration) is suggested for the cleavage of the lactyl ether bond of MurNAc 6-phosphate, with the formation of an alpha,beta-unsaturated aldehyde intermediate with (E)-stereochemistry, followed by the syn addition of water to give product.</text>
</comment>
<dbReference type="STRING" id="192904.SAMN04488514_101721"/>
<comment type="similarity">
    <text evidence="3">Belongs to the GCKR-like family. MurNAc-6-P etherase subfamily.</text>
</comment>
<dbReference type="GO" id="GO:0097173">
    <property type="term" value="P:N-acetylmuramic acid catabolic process"/>
    <property type="evidence" value="ECO:0007669"/>
    <property type="project" value="UniProtKB-UniPathway"/>
</dbReference>
<name>A0A1G9JWF1_9FLAO</name>
<keyword evidence="1 3" id="KW-0456">Lyase</keyword>
<dbReference type="AlphaFoldDB" id="A0A1G9JWF1"/>
<comment type="catalytic activity">
    <reaction evidence="3">
        <text>N-acetyl-D-muramate 6-phosphate + H2O = N-acetyl-D-glucosamine 6-phosphate + (R)-lactate</text>
        <dbReference type="Rhea" id="RHEA:26410"/>
        <dbReference type="ChEBI" id="CHEBI:15377"/>
        <dbReference type="ChEBI" id="CHEBI:16004"/>
        <dbReference type="ChEBI" id="CHEBI:57513"/>
        <dbReference type="ChEBI" id="CHEBI:58722"/>
        <dbReference type="EC" id="4.2.1.126"/>
    </reaction>
</comment>
<dbReference type="PANTHER" id="PTHR10088:SF4">
    <property type="entry name" value="GLUCOKINASE REGULATORY PROTEIN"/>
    <property type="match status" value="1"/>
</dbReference>
<organism evidence="5 6">
    <name type="scientific">Kriegella aquimaris</name>
    <dbReference type="NCBI Taxonomy" id="192904"/>
    <lineage>
        <taxon>Bacteria</taxon>
        <taxon>Pseudomonadati</taxon>
        <taxon>Bacteroidota</taxon>
        <taxon>Flavobacteriia</taxon>
        <taxon>Flavobacteriales</taxon>
        <taxon>Flavobacteriaceae</taxon>
        <taxon>Kriegella</taxon>
    </lineage>
</organism>
<dbReference type="Proteomes" id="UP000199440">
    <property type="component" value="Unassembled WGS sequence"/>
</dbReference>
<dbReference type="NCBIfam" id="NF003915">
    <property type="entry name" value="PRK05441.1"/>
    <property type="match status" value="1"/>
</dbReference>
<gene>
    <name evidence="3" type="primary">murQ</name>
    <name evidence="5" type="ORF">SAMN04488514_101721</name>
</gene>
<dbReference type="InterPro" id="IPR001347">
    <property type="entry name" value="SIS_dom"/>
</dbReference>
<sequence>MNKFLFRNRENFVNGHSHLYYYAFLFNFAHTNYITMNYIKITETPSNHDNLEQLDTQSILQKMNEEDKKVADAVAMVIPQITKLVDALAERFLEGGRLFYIGAGTSGRLGILDASEIPPTFGLPHERVVGLIAGGDTAIRKSVEHAEDDFEQAWKDLMVHEVTENDVVVGIAASGTTPYVLGGLSEAQKHGVLTAGITNNPGSPLAELADIAIAMNVGPEFVTGSTRMKSGTSQKLALNMISTALMIKIGRVKGNKMVNMQLSNIKLVDRGVRYVSEGLGIAYTEAEILLKKHGSVKAALDAGQ</sequence>